<dbReference type="GO" id="GO:0003735">
    <property type="term" value="F:structural constituent of ribosome"/>
    <property type="evidence" value="ECO:0007669"/>
    <property type="project" value="InterPro"/>
</dbReference>
<evidence type="ECO:0000256" key="1">
    <source>
        <dbReference type="ARBA" id="ARBA00022980"/>
    </source>
</evidence>
<evidence type="ECO:0000259" key="6">
    <source>
        <dbReference type="Pfam" id="PF00828"/>
    </source>
</evidence>
<name>A0A2H0QWI1_9BACT</name>
<feature type="domain" description="Large ribosomal subunit protein uL15/eL18" evidence="6">
    <location>
        <begin position="10"/>
        <end position="80"/>
    </location>
</feature>
<feature type="non-terminal residue" evidence="7">
    <location>
        <position position="1"/>
    </location>
</feature>
<keyword evidence="2 4" id="KW-0687">Ribonucleoprotein</keyword>
<dbReference type="EMBL" id="PCXL01000009">
    <property type="protein sequence ID" value="PIR38618.1"/>
    <property type="molecule type" value="Genomic_DNA"/>
</dbReference>
<evidence type="ECO:0000313" key="7">
    <source>
        <dbReference type="EMBL" id="PIR38618.1"/>
    </source>
</evidence>
<sequence length="81" mass="8297">NLPVKNSVAITLGMLDKAFEAGNEVTMETLKQKSLITAVEARARSAKIVATGTLSKKLSIVGVPASSGAKEAIEKAGGSLK</sequence>
<dbReference type="GO" id="GO:0005840">
    <property type="term" value="C:ribosome"/>
    <property type="evidence" value="ECO:0007669"/>
    <property type="project" value="UniProtKB-KW"/>
</dbReference>
<evidence type="ECO:0000256" key="5">
    <source>
        <dbReference type="RuleBase" id="RU003889"/>
    </source>
</evidence>
<dbReference type="Proteomes" id="UP000231333">
    <property type="component" value="Unassembled WGS sequence"/>
</dbReference>
<evidence type="ECO:0000256" key="4">
    <source>
        <dbReference type="RuleBase" id="RU003888"/>
    </source>
</evidence>
<dbReference type="SUPFAM" id="SSF52080">
    <property type="entry name" value="Ribosomal proteins L15p and L18e"/>
    <property type="match status" value="1"/>
</dbReference>
<evidence type="ECO:0000256" key="2">
    <source>
        <dbReference type="ARBA" id="ARBA00023274"/>
    </source>
</evidence>
<comment type="similarity">
    <text evidence="4">Belongs to the universal ribosomal protein uL15 family.</text>
</comment>
<dbReference type="PROSITE" id="PS00475">
    <property type="entry name" value="RIBOSOMAL_L15"/>
    <property type="match status" value="1"/>
</dbReference>
<accession>A0A2H0QWI1</accession>
<dbReference type="Gene3D" id="3.100.10.10">
    <property type="match status" value="1"/>
</dbReference>
<dbReference type="GO" id="GO:0006412">
    <property type="term" value="P:translation"/>
    <property type="evidence" value="ECO:0007669"/>
    <property type="project" value="InterPro"/>
</dbReference>
<organism evidence="7 8">
    <name type="scientific">Candidatus Zambryskibacteria bacterium CG10_big_fil_rev_8_21_14_0_10_42_12</name>
    <dbReference type="NCBI Taxonomy" id="1975115"/>
    <lineage>
        <taxon>Bacteria</taxon>
        <taxon>Candidatus Zambryskiibacteriota</taxon>
    </lineage>
</organism>
<keyword evidence="1 4" id="KW-0689">Ribosomal protein</keyword>
<dbReference type="AlphaFoldDB" id="A0A2H0QWI1"/>
<protein>
    <recommendedName>
        <fullName evidence="3 5">50S ribosomal protein L15</fullName>
    </recommendedName>
</protein>
<dbReference type="InterPro" id="IPR001196">
    <property type="entry name" value="Ribosomal_uL15_CS"/>
</dbReference>
<dbReference type="InterPro" id="IPR036227">
    <property type="entry name" value="Ribosomal_uL15/eL18_sf"/>
</dbReference>
<comment type="caution">
    <text evidence="7">The sequence shown here is derived from an EMBL/GenBank/DDBJ whole genome shotgun (WGS) entry which is preliminary data.</text>
</comment>
<gene>
    <name evidence="7" type="ORF">COV34_00730</name>
</gene>
<proteinExistence type="inferred from homology"/>
<reference evidence="7 8" key="1">
    <citation type="submission" date="2017-09" db="EMBL/GenBank/DDBJ databases">
        <title>Depth-based differentiation of microbial function through sediment-hosted aquifers and enrichment of novel symbionts in the deep terrestrial subsurface.</title>
        <authorList>
            <person name="Probst A.J."/>
            <person name="Ladd B."/>
            <person name="Jarett J.K."/>
            <person name="Geller-Mcgrath D.E."/>
            <person name="Sieber C.M."/>
            <person name="Emerson J.B."/>
            <person name="Anantharaman K."/>
            <person name="Thomas B.C."/>
            <person name="Malmstrom R."/>
            <person name="Stieglmeier M."/>
            <person name="Klingl A."/>
            <person name="Woyke T."/>
            <person name="Ryan C.M."/>
            <person name="Banfield J.F."/>
        </authorList>
    </citation>
    <scope>NUCLEOTIDE SEQUENCE [LARGE SCALE GENOMIC DNA]</scope>
    <source>
        <strain evidence="7">CG10_big_fil_rev_8_21_14_0_10_42_12</strain>
    </source>
</reference>
<dbReference type="GO" id="GO:1990904">
    <property type="term" value="C:ribonucleoprotein complex"/>
    <property type="evidence" value="ECO:0007669"/>
    <property type="project" value="UniProtKB-KW"/>
</dbReference>
<dbReference type="InterPro" id="IPR021131">
    <property type="entry name" value="Ribosomal_uL15/eL18"/>
</dbReference>
<evidence type="ECO:0000256" key="3">
    <source>
        <dbReference type="ARBA" id="ARBA00035497"/>
    </source>
</evidence>
<dbReference type="Pfam" id="PF00828">
    <property type="entry name" value="Ribosomal_L27A"/>
    <property type="match status" value="1"/>
</dbReference>
<evidence type="ECO:0000313" key="8">
    <source>
        <dbReference type="Proteomes" id="UP000231333"/>
    </source>
</evidence>